<dbReference type="AlphaFoldDB" id="E9SC74"/>
<reference evidence="5 6" key="1">
    <citation type="submission" date="2011-02" db="EMBL/GenBank/DDBJ databases">
        <authorList>
            <person name="Nelson K.E."/>
            <person name="Sutton G."/>
            <person name="Torralba M."/>
            <person name="Durkin S."/>
            <person name="Harkins D."/>
            <person name="Montgomery R."/>
            <person name="Ziemer C."/>
            <person name="Klaassens E."/>
            <person name="Ocuiv P."/>
            <person name="Morrison M."/>
        </authorList>
    </citation>
    <scope>NUCLEOTIDE SEQUENCE [LARGE SCALE GENOMIC DNA]</scope>
    <source>
        <strain evidence="5 6">8</strain>
    </source>
</reference>
<keyword evidence="6" id="KW-1185">Reference proteome</keyword>
<gene>
    <name evidence="5" type="ORF">CUS_6891</name>
</gene>
<comment type="caution">
    <text evidence="5">The sequence shown here is derived from an EMBL/GenBank/DDBJ whole genome shotgun (WGS) entry which is preliminary data.</text>
</comment>
<dbReference type="OrthoDB" id="6194834at2"/>
<evidence type="ECO:0000313" key="6">
    <source>
        <dbReference type="Proteomes" id="UP000004259"/>
    </source>
</evidence>
<dbReference type="Gene3D" id="1.10.10.1320">
    <property type="entry name" value="Anti-sigma factor, zinc-finger domain"/>
    <property type="match status" value="1"/>
</dbReference>
<dbReference type="Pfam" id="PF13490">
    <property type="entry name" value="zf-HC2"/>
    <property type="match status" value="1"/>
</dbReference>
<dbReference type="EMBL" id="ADKM02000075">
    <property type="protein sequence ID" value="EGC03248.1"/>
    <property type="molecule type" value="Genomic_DNA"/>
</dbReference>
<dbReference type="InterPro" id="IPR027383">
    <property type="entry name" value="Znf_put"/>
</dbReference>
<evidence type="ECO:0000256" key="3">
    <source>
        <dbReference type="SAM" id="Phobius"/>
    </source>
</evidence>
<evidence type="ECO:0000313" key="5">
    <source>
        <dbReference type="EMBL" id="EGC03248.1"/>
    </source>
</evidence>
<accession>E9SC74</accession>
<organism evidence="5 6">
    <name type="scientific">Ruminococcus albus 8</name>
    <dbReference type="NCBI Taxonomy" id="246199"/>
    <lineage>
        <taxon>Bacteria</taxon>
        <taxon>Bacillati</taxon>
        <taxon>Bacillota</taxon>
        <taxon>Clostridia</taxon>
        <taxon>Eubacteriales</taxon>
        <taxon>Oscillospiraceae</taxon>
        <taxon>Ruminococcus</taxon>
    </lineage>
</organism>
<proteinExistence type="inferred from homology"/>
<sequence length="281" mass="31536">MRGTTNELDCEIVRDLLPLYHDDAVSEGTKAAVKAHLTGCEDCRKEYDSLCDDLPIAAAKQSTGERFKKMVGRQKHKRAVITAAIALGAVALATGVWYLLTEVPLVEISPDKFNIEEAYSYDFSDIEDNDKTGKGVFIRYSADIRSLSGPTKMHSEYKDGKLELSVKVPVIALQRTKDKKDTYEDIWAVQTDGEVSSITVSGENKWTKPDGEVEIPDYVKGYHEFEYGYGVNGFTLYDDRQTVPGGAKYVFEKENDEVIAWNADGDVVYDGKYEDFYKNIE</sequence>
<evidence type="ECO:0000256" key="2">
    <source>
        <dbReference type="ARBA" id="ARBA00024438"/>
    </source>
</evidence>
<dbReference type="STRING" id="246199.CUS_6891"/>
<keyword evidence="3" id="KW-0472">Membrane</keyword>
<evidence type="ECO:0000259" key="4">
    <source>
        <dbReference type="Pfam" id="PF13490"/>
    </source>
</evidence>
<name>E9SC74_RUMAL</name>
<keyword evidence="3" id="KW-1133">Transmembrane helix</keyword>
<dbReference type="Proteomes" id="UP000004259">
    <property type="component" value="Unassembled WGS sequence"/>
</dbReference>
<feature type="transmembrane region" description="Helical" evidence="3">
    <location>
        <begin position="79"/>
        <end position="100"/>
    </location>
</feature>
<dbReference type="InterPro" id="IPR041916">
    <property type="entry name" value="Anti_sigma_zinc_sf"/>
</dbReference>
<comment type="similarity">
    <text evidence="1">Belongs to the zinc-associated anti-sigma factor (ZAS) superfamily. Anti-sigma-W factor family.</text>
</comment>
<dbReference type="RefSeq" id="WP_002849505.1">
    <property type="nucleotide sequence ID" value="NZ_ADKM02000075.1"/>
</dbReference>
<feature type="domain" description="Putative zinc-finger" evidence="4">
    <location>
        <begin position="10"/>
        <end position="44"/>
    </location>
</feature>
<protein>
    <recommendedName>
        <fullName evidence="2">Anti-sigma-W factor RsiW</fullName>
    </recommendedName>
</protein>
<keyword evidence="3" id="KW-0812">Transmembrane</keyword>
<evidence type="ECO:0000256" key="1">
    <source>
        <dbReference type="ARBA" id="ARBA00024353"/>
    </source>
</evidence>